<keyword evidence="2" id="KW-1185">Reference proteome</keyword>
<dbReference type="AlphaFoldDB" id="A0A1N6IEK1"/>
<name>A0A1N6IEK1_9FLAO</name>
<proteinExistence type="predicted"/>
<dbReference type="OrthoDB" id="1352315at2"/>
<evidence type="ECO:0000313" key="2">
    <source>
        <dbReference type="Proteomes" id="UP000184782"/>
    </source>
</evidence>
<sequence length="159" mass="18578">MTKDEFLKLLRKSSKSSYDFAKIYVTNKLPTGFKYSADLNISFDDPTLTEFDIYPEDNGKMINLIDENEVVELLCRKGKVPVWIDISVESVYKNKTIFRLDCAGRYSDEEKEFYYNKQGTGPFGIKSPLLPSIDFNGEKFKLKNNYRKSLFTILKEWFT</sequence>
<gene>
    <name evidence="1" type="ORF">SAMN05421769_3378</name>
</gene>
<accession>A0A1N6IEK1</accession>
<dbReference type="STRING" id="59733.SAMN05421769_3378"/>
<reference evidence="2" key="1">
    <citation type="submission" date="2016-12" db="EMBL/GenBank/DDBJ databases">
        <authorList>
            <person name="Varghese N."/>
            <person name="Submissions S."/>
        </authorList>
    </citation>
    <scope>NUCLEOTIDE SEQUENCE [LARGE SCALE GENOMIC DNA]</scope>
    <source>
        <strain evidence="2">DSM 16779</strain>
    </source>
</reference>
<dbReference type="Proteomes" id="UP000184782">
    <property type="component" value="Unassembled WGS sequence"/>
</dbReference>
<dbReference type="RefSeq" id="WP_074231686.1">
    <property type="nucleotide sequence ID" value="NZ_FSRQ01000003.1"/>
</dbReference>
<protein>
    <submittedName>
        <fullName evidence="1">Uncharacterized protein</fullName>
    </submittedName>
</protein>
<dbReference type="EMBL" id="FSRQ01000003">
    <property type="protein sequence ID" value="SIO30443.1"/>
    <property type="molecule type" value="Genomic_DNA"/>
</dbReference>
<organism evidence="1 2">
    <name type="scientific">Chryseobacterium scophthalmum</name>
    <dbReference type="NCBI Taxonomy" id="59733"/>
    <lineage>
        <taxon>Bacteria</taxon>
        <taxon>Pseudomonadati</taxon>
        <taxon>Bacteroidota</taxon>
        <taxon>Flavobacteriia</taxon>
        <taxon>Flavobacteriales</taxon>
        <taxon>Weeksellaceae</taxon>
        <taxon>Chryseobacterium group</taxon>
        <taxon>Chryseobacterium</taxon>
    </lineage>
</organism>
<evidence type="ECO:0000313" key="1">
    <source>
        <dbReference type="EMBL" id="SIO30443.1"/>
    </source>
</evidence>